<organism evidence="1 2">
    <name type="scientific">Stutzerimonas stutzeri KOS6</name>
    <dbReference type="NCBI Taxonomy" id="1218352"/>
    <lineage>
        <taxon>Bacteria</taxon>
        <taxon>Pseudomonadati</taxon>
        <taxon>Pseudomonadota</taxon>
        <taxon>Gammaproteobacteria</taxon>
        <taxon>Pseudomonadales</taxon>
        <taxon>Pseudomonadaceae</taxon>
        <taxon>Stutzerimonas</taxon>
    </lineage>
</organism>
<dbReference type="HOGENOM" id="CLU_2737081_0_0_6"/>
<dbReference type="eggNOG" id="COG2258">
    <property type="taxonomic scope" value="Bacteria"/>
</dbReference>
<dbReference type="AlphaFoldDB" id="A0A061JRX9"/>
<sequence>MEEGTVRPGDALLLLERPHPEISVAHLWRCFLDPALAADELLQLAALPGLAFEYRQRFRQRYDIHSNRRNQGNLFD</sequence>
<evidence type="ECO:0000313" key="1">
    <source>
        <dbReference type="EMBL" id="EWC41358.1"/>
    </source>
</evidence>
<proteinExistence type="predicted"/>
<accession>A0A061JRX9</accession>
<name>A0A061JRX9_STUST</name>
<dbReference type="Proteomes" id="UP000026923">
    <property type="component" value="Unassembled WGS sequence"/>
</dbReference>
<dbReference type="SUPFAM" id="SSF50800">
    <property type="entry name" value="PK beta-barrel domain-like"/>
    <property type="match status" value="1"/>
</dbReference>
<gene>
    <name evidence="1" type="ORF">B597_010525</name>
</gene>
<evidence type="ECO:0000313" key="2">
    <source>
        <dbReference type="Proteomes" id="UP000026923"/>
    </source>
</evidence>
<dbReference type="Gene3D" id="2.40.33.20">
    <property type="entry name" value="PK beta-barrel domain-like"/>
    <property type="match status" value="1"/>
</dbReference>
<comment type="caution">
    <text evidence="1">The sequence shown here is derived from an EMBL/GenBank/DDBJ whole genome shotgun (WGS) entry which is preliminary data.</text>
</comment>
<reference evidence="1 2" key="1">
    <citation type="journal article" date="2013" name="Genome Announc.">
        <title>Draft Genome of the Nitrogen-Fixing Bacterium Pseudomonas stutzeri Strain KOS6 Isolated from Industrial Hydrocarbon Sludge.</title>
        <authorList>
            <person name="Grigoryeva T.V."/>
            <person name="Laikov A.V."/>
            <person name="Naumova R.P."/>
            <person name="Manolov A.I."/>
            <person name="Larin A.K."/>
            <person name="Karpova I.Y."/>
            <person name="Semashko T.A."/>
            <person name="Alexeev D.G."/>
            <person name="Kostryukova E.S."/>
            <person name="Muller R."/>
            <person name="Govorun V.M."/>
        </authorList>
    </citation>
    <scope>NUCLEOTIDE SEQUENCE [LARGE SCALE GENOMIC DNA]</scope>
    <source>
        <strain evidence="1 2">KOS6</strain>
    </source>
</reference>
<dbReference type="InterPro" id="IPR011037">
    <property type="entry name" value="Pyrv_Knase-like_insert_dom_sf"/>
</dbReference>
<protein>
    <submittedName>
        <fullName evidence="1">Uncharacterized protein</fullName>
    </submittedName>
</protein>
<dbReference type="EMBL" id="AMCZ02000011">
    <property type="protein sequence ID" value="EWC41358.1"/>
    <property type="molecule type" value="Genomic_DNA"/>
</dbReference>